<keyword evidence="2" id="KW-1185">Reference proteome</keyword>
<evidence type="ECO:0000313" key="2">
    <source>
        <dbReference type="Proteomes" id="UP000057213"/>
    </source>
</evidence>
<sequence>MAKIARYSHICLLREMPMVTRAEQTSHQNNDTQNLRILLIKYKNHM</sequence>
<dbReference type="PATRIC" id="fig|1318743.3.peg.554"/>
<proteinExistence type="predicted"/>
<organism evidence="1 2">
    <name type="scientific">Bartonella ancashensis</name>
    <dbReference type="NCBI Taxonomy" id="1318743"/>
    <lineage>
        <taxon>Bacteria</taxon>
        <taxon>Pseudomonadati</taxon>
        <taxon>Pseudomonadota</taxon>
        <taxon>Alphaproteobacteria</taxon>
        <taxon>Hyphomicrobiales</taxon>
        <taxon>Bartonellaceae</taxon>
        <taxon>Bartonella</taxon>
    </lineage>
</organism>
<accession>A0A0M4M5K2</accession>
<dbReference type="KEGG" id="banc:PU02_0540"/>
<name>A0A0M4M5K2_9HYPH</name>
<reference evidence="1 2" key="1">
    <citation type="journal article" date="2015" name="Genome Announc.">
        <title>Complete Genome Sequence of Bartonella ancashensis Strain 20.00, Isolated from the Blood of a Patient with Verruga Peruana.</title>
        <authorList>
            <person name="Hang J."/>
            <person name="Mullins K.E."/>
            <person name="Clifford R.J."/>
            <person name="Onmus-Leone F."/>
            <person name="Yang Y."/>
            <person name="Jiang J."/>
            <person name="Leguia M."/>
            <person name="Kasper M.R."/>
            <person name="Maguina C."/>
            <person name="Lesho E.P."/>
            <person name="Jarman R.G."/>
            <person name="Richards A.L."/>
            <person name="Blazes D."/>
        </authorList>
    </citation>
    <scope>NUCLEOTIDE SEQUENCE [LARGE SCALE GENOMIC DNA]</scope>
    <source>
        <strain evidence="1 2">20.00</strain>
    </source>
</reference>
<evidence type="ECO:0000313" key="1">
    <source>
        <dbReference type="EMBL" id="ALE03354.1"/>
    </source>
</evidence>
<protein>
    <submittedName>
        <fullName evidence="1">Uncharacterized protein</fullName>
    </submittedName>
</protein>
<gene>
    <name evidence="1" type="ORF">PU02_0540</name>
</gene>
<dbReference type="Proteomes" id="UP000057213">
    <property type="component" value="Chromosome"/>
</dbReference>
<dbReference type="EMBL" id="CP010401">
    <property type="protein sequence ID" value="ALE03354.1"/>
    <property type="molecule type" value="Genomic_DNA"/>
</dbReference>
<dbReference type="AlphaFoldDB" id="A0A0M4M5K2"/>